<keyword evidence="2" id="KW-1003">Cell membrane</keyword>
<protein>
    <submittedName>
        <fullName evidence="8">YitT family protein</fullName>
    </submittedName>
</protein>
<evidence type="ECO:0000256" key="1">
    <source>
        <dbReference type="ARBA" id="ARBA00004651"/>
    </source>
</evidence>
<evidence type="ECO:0000256" key="4">
    <source>
        <dbReference type="ARBA" id="ARBA00022989"/>
    </source>
</evidence>
<dbReference type="InterPro" id="IPR051461">
    <property type="entry name" value="UPF0750_membrane"/>
</dbReference>
<evidence type="ECO:0000256" key="3">
    <source>
        <dbReference type="ARBA" id="ARBA00022692"/>
    </source>
</evidence>
<feature type="transmembrane region" description="Helical" evidence="6">
    <location>
        <begin position="83"/>
        <end position="100"/>
    </location>
</feature>
<dbReference type="EMBL" id="QSAJ01000044">
    <property type="protein sequence ID" value="RGW49853.1"/>
    <property type="molecule type" value="Genomic_DNA"/>
</dbReference>
<sequence>MLDEHMGPIKKYSILTVGAVVLALANYVFKFPNHFSFGGVAGFAVILSGMFGGSASTYTFIINMLLLLIAFPILGKEVAMRSFYVSIVFSGVLEVAQYVYPIDKPITNQPVLELVFSFMLLAVCSAIFFFMDASSGGTDIIALILKKYTNVSIGIALLLVDFAVVVISFFVYNPTVGLFSFAGFLAKSFFIDSVIESLNLCKYFTIVSDNADTICDYIHKELNHSATIMSAEGSYSHEPKKVIMTVVNRDQALKLRKFVRSVEPHAFMMITNSSEIIGKGFRNTM</sequence>
<keyword evidence="3 6" id="KW-0812">Transmembrane</keyword>
<evidence type="ECO:0000313" key="9">
    <source>
        <dbReference type="Proteomes" id="UP000266376"/>
    </source>
</evidence>
<dbReference type="Pfam" id="PF10035">
    <property type="entry name" value="DUF2179"/>
    <property type="match status" value="1"/>
</dbReference>
<dbReference type="PANTHER" id="PTHR33545:SF5">
    <property type="entry name" value="UPF0750 MEMBRANE PROTEIN YITT"/>
    <property type="match status" value="1"/>
</dbReference>
<feature type="transmembrane region" description="Helical" evidence="6">
    <location>
        <begin position="151"/>
        <end position="172"/>
    </location>
</feature>
<comment type="caution">
    <text evidence="8">The sequence shown here is derived from an EMBL/GenBank/DDBJ whole genome shotgun (WGS) entry which is preliminary data.</text>
</comment>
<dbReference type="Pfam" id="PF02588">
    <property type="entry name" value="YitT_membrane"/>
    <property type="match status" value="1"/>
</dbReference>
<proteinExistence type="predicted"/>
<dbReference type="InterPro" id="IPR003740">
    <property type="entry name" value="YitT"/>
</dbReference>
<evidence type="ECO:0000313" key="8">
    <source>
        <dbReference type="EMBL" id="RGW49853.1"/>
    </source>
</evidence>
<dbReference type="CDD" id="cd16380">
    <property type="entry name" value="YitT_C"/>
    <property type="match status" value="1"/>
</dbReference>
<dbReference type="PANTHER" id="PTHR33545">
    <property type="entry name" value="UPF0750 MEMBRANE PROTEIN YITT-RELATED"/>
    <property type="match status" value="1"/>
</dbReference>
<dbReference type="InterPro" id="IPR019264">
    <property type="entry name" value="DUF2179"/>
</dbReference>
<evidence type="ECO:0000256" key="6">
    <source>
        <dbReference type="SAM" id="Phobius"/>
    </source>
</evidence>
<comment type="subcellular location">
    <subcellularLocation>
        <location evidence="1">Cell membrane</location>
        <topology evidence="1">Multi-pass membrane protein</topology>
    </subcellularLocation>
</comment>
<name>A0A395XLX0_9FIRM</name>
<keyword evidence="4 6" id="KW-1133">Transmembrane helix</keyword>
<dbReference type="InterPro" id="IPR015867">
    <property type="entry name" value="N-reg_PII/ATP_PRibTrfase_C"/>
</dbReference>
<reference evidence="8 9" key="1">
    <citation type="submission" date="2018-08" db="EMBL/GenBank/DDBJ databases">
        <title>A genome reference for cultivated species of the human gut microbiota.</title>
        <authorList>
            <person name="Zou Y."/>
            <person name="Xue W."/>
            <person name="Luo G."/>
        </authorList>
    </citation>
    <scope>NUCLEOTIDE SEQUENCE [LARGE SCALE GENOMIC DNA]</scope>
    <source>
        <strain evidence="8 9">AF12-11</strain>
    </source>
</reference>
<dbReference type="Proteomes" id="UP000266376">
    <property type="component" value="Unassembled WGS sequence"/>
</dbReference>
<feature type="domain" description="DUF2179" evidence="7">
    <location>
        <begin position="224"/>
        <end position="278"/>
    </location>
</feature>
<feature type="transmembrane region" description="Helical" evidence="6">
    <location>
        <begin position="112"/>
        <end position="131"/>
    </location>
</feature>
<evidence type="ECO:0000256" key="5">
    <source>
        <dbReference type="ARBA" id="ARBA00023136"/>
    </source>
</evidence>
<gene>
    <name evidence="8" type="ORF">DWV67_13795</name>
</gene>
<dbReference type="GO" id="GO:0005886">
    <property type="term" value="C:plasma membrane"/>
    <property type="evidence" value="ECO:0007669"/>
    <property type="project" value="UniProtKB-SubCell"/>
</dbReference>
<dbReference type="PIRSF" id="PIRSF006483">
    <property type="entry name" value="Membrane_protein_YitT"/>
    <property type="match status" value="1"/>
</dbReference>
<feature type="transmembrane region" description="Helical" evidence="6">
    <location>
        <begin position="12"/>
        <end position="29"/>
    </location>
</feature>
<keyword evidence="5 6" id="KW-0472">Membrane</keyword>
<feature type="transmembrane region" description="Helical" evidence="6">
    <location>
        <begin position="41"/>
        <end position="71"/>
    </location>
</feature>
<evidence type="ECO:0000256" key="2">
    <source>
        <dbReference type="ARBA" id="ARBA00022475"/>
    </source>
</evidence>
<organism evidence="8 9">
    <name type="scientific">Dorea formicigenerans</name>
    <dbReference type="NCBI Taxonomy" id="39486"/>
    <lineage>
        <taxon>Bacteria</taxon>
        <taxon>Bacillati</taxon>
        <taxon>Bacillota</taxon>
        <taxon>Clostridia</taxon>
        <taxon>Lachnospirales</taxon>
        <taxon>Lachnospiraceae</taxon>
        <taxon>Dorea</taxon>
    </lineage>
</organism>
<dbReference type="AlphaFoldDB" id="A0A395XLX0"/>
<evidence type="ECO:0000259" key="7">
    <source>
        <dbReference type="Pfam" id="PF10035"/>
    </source>
</evidence>
<accession>A0A395XLX0</accession>
<dbReference type="Gene3D" id="3.30.70.120">
    <property type="match status" value="1"/>
</dbReference>